<dbReference type="PRINTS" id="PR00458">
    <property type="entry name" value="PEROXIDASE"/>
</dbReference>
<feature type="binding site" evidence="12">
    <location>
        <position position="134"/>
    </location>
    <ligand>
        <name>Ca(2+)</name>
        <dbReference type="ChEBI" id="CHEBI:29108"/>
        <label>1</label>
    </ligand>
</feature>
<evidence type="ECO:0000256" key="8">
    <source>
        <dbReference type="ARBA" id="ARBA00023002"/>
    </source>
</evidence>
<evidence type="ECO:0000313" key="19">
    <source>
        <dbReference type="Proteomes" id="UP000657918"/>
    </source>
</evidence>
<evidence type="ECO:0000256" key="2">
    <source>
        <dbReference type="ARBA" id="ARBA00006873"/>
    </source>
</evidence>
<comment type="caution">
    <text evidence="18">The sequence shown here is derived from an EMBL/GenBank/DDBJ whole genome shotgun (WGS) entry which is preliminary data.</text>
</comment>
<keyword evidence="16" id="KW-0812">Transmembrane</keyword>
<dbReference type="InterPro" id="IPR002016">
    <property type="entry name" value="Haem_peroxidase"/>
</dbReference>
<feature type="site" description="Transition state stabilizer" evidence="13">
    <location>
        <position position="122"/>
    </location>
</feature>
<evidence type="ECO:0000256" key="10">
    <source>
        <dbReference type="ARBA" id="ARBA00023157"/>
    </source>
</evidence>
<protein>
    <recommendedName>
        <fullName evidence="3 15">Peroxidase</fullName>
        <ecNumber evidence="3 15">1.11.1.7</ecNumber>
    </recommendedName>
</protein>
<keyword evidence="16" id="KW-1133">Transmembrane helix</keyword>
<dbReference type="InterPro" id="IPR033905">
    <property type="entry name" value="Secretory_peroxidase"/>
</dbReference>
<keyword evidence="15" id="KW-0376">Hydrogen peroxide</keyword>
<dbReference type="Proteomes" id="UP000657918">
    <property type="component" value="Unassembled WGS sequence"/>
</dbReference>
<dbReference type="InterPro" id="IPR000823">
    <property type="entry name" value="Peroxidase_pln"/>
</dbReference>
<evidence type="ECO:0000256" key="15">
    <source>
        <dbReference type="RuleBase" id="RU362060"/>
    </source>
</evidence>
<feature type="disulfide bond" evidence="14">
    <location>
        <begin position="128"/>
        <end position="133"/>
    </location>
</feature>
<keyword evidence="10 14" id="KW-1015">Disulfide bond</keyword>
<dbReference type="GO" id="GO:0046872">
    <property type="term" value="F:metal ion binding"/>
    <property type="evidence" value="ECO:0007669"/>
    <property type="project" value="UniProtKB-UniRule"/>
</dbReference>
<dbReference type="GO" id="GO:0042744">
    <property type="term" value="P:hydrogen peroxide catabolic process"/>
    <property type="evidence" value="ECO:0007669"/>
    <property type="project" value="UniProtKB-KW"/>
</dbReference>
<reference evidence="18 19" key="1">
    <citation type="submission" date="2020-10" db="EMBL/GenBank/DDBJ databases">
        <title>Plant Genome Project.</title>
        <authorList>
            <person name="Zhang R.-G."/>
        </authorList>
    </citation>
    <scope>NUCLEOTIDE SEQUENCE [LARGE SCALE GENOMIC DNA]</scope>
    <source>
        <strain evidence="18">FAFU-HL-1</strain>
        <tissue evidence="18">Leaf</tissue>
    </source>
</reference>
<dbReference type="PROSITE" id="PS50873">
    <property type="entry name" value="PEROXIDASE_4"/>
    <property type="match status" value="1"/>
</dbReference>
<feature type="binding site" evidence="11">
    <location>
        <position position="217"/>
    </location>
    <ligand>
        <name>substrate</name>
    </ligand>
</feature>
<comment type="subcellular location">
    <subcellularLocation>
        <location evidence="15">Secreted</location>
    </subcellularLocation>
</comment>
<dbReference type="PRINTS" id="PR00461">
    <property type="entry name" value="PLPEROXIDASE"/>
</dbReference>
<name>A0A835JWN4_9ROSI</name>
<dbReference type="GO" id="GO:0140825">
    <property type="term" value="F:lactoperoxidase activity"/>
    <property type="evidence" value="ECO:0007669"/>
    <property type="project" value="UniProtKB-EC"/>
</dbReference>
<feature type="binding site" evidence="12">
    <location>
        <position position="136"/>
    </location>
    <ligand>
        <name>Ca(2+)</name>
        <dbReference type="ChEBI" id="CHEBI:29108"/>
        <label>1</label>
    </ligand>
</feature>
<keyword evidence="16" id="KW-0472">Membrane</keyword>
<accession>A0A835JWN4</accession>
<dbReference type="PROSITE" id="PS00435">
    <property type="entry name" value="PEROXIDASE_1"/>
    <property type="match status" value="1"/>
</dbReference>
<keyword evidence="6 12" id="KW-0479">Metal-binding</keyword>
<keyword evidence="19" id="KW-1185">Reference proteome</keyword>
<keyword evidence="9 12" id="KW-0408">Iron</keyword>
<dbReference type="CDD" id="cd00693">
    <property type="entry name" value="secretory_peroxidase"/>
    <property type="match status" value="1"/>
</dbReference>
<evidence type="ECO:0000256" key="3">
    <source>
        <dbReference type="ARBA" id="ARBA00012313"/>
    </source>
</evidence>
<evidence type="ECO:0000256" key="5">
    <source>
        <dbReference type="ARBA" id="ARBA00022617"/>
    </source>
</evidence>
<dbReference type="InterPro" id="IPR010255">
    <property type="entry name" value="Haem_peroxidase_sf"/>
</dbReference>
<evidence type="ECO:0000256" key="11">
    <source>
        <dbReference type="PIRSR" id="PIRSR600823-2"/>
    </source>
</evidence>
<keyword evidence="8 15" id="KW-0560">Oxidoreductase</keyword>
<evidence type="ECO:0000256" key="13">
    <source>
        <dbReference type="PIRSR" id="PIRSR600823-4"/>
    </source>
</evidence>
<comment type="cofactor">
    <cofactor evidence="12 15">
        <name>heme b</name>
        <dbReference type="ChEBI" id="CHEBI:60344"/>
    </cofactor>
    <text evidence="12 15">Binds 1 heme b (iron(II)-protoporphyrin IX) group per subunit.</text>
</comment>
<comment type="similarity">
    <text evidence="15">Belongs to the peroxidase family. Classical plant (class III) peroxidase subfamily.</text>
</comment>
<feature type="binding site" description="axial binding residue" evidence="12">
    <location>
        <position position="247"/>
    </location>
    <ligand>
        <name>heme b</name>
        <dbReference type="ChEBI" id="CHEBI:60344"/>
    </ligand>
    <ligandPart>
        <name>Fe</name>
        <dbReference type="ChEBI" id="CHEBI:18248"/>
    </ligandPart>
</feature>
<dbReference type="Gene3D" id="1.10.420.10">
    <property type="entry name" value="Peroxidase, domain 2"/>
    <property type="match status" value="1"/>
</dbReference>
<comment type="catalytic activity">
    <reaction evidence="1 15">
        <text>2 a phenolic donor + H2O2 = 2 a phenolic radical donor + 2 H2O</text>
        <dbReference type="Rhea" id="RHEA:56136"/>
        <dbReference type="ChEBI" id="CHEBI:15377"/>
        <dbReference type="ChEBI" id="CHEBI:16240"/>
        <dbReference type="ChEBI" id="CHEBI:139520"/>
        <dbReference type="ChEBI" id="CHEBI:139521"/>
        <dbReference type="EC" id="1.11.1.7"/>
    </reaction>
</comment>
<dbReference type="FunFam" id="1.10.420.10:FF:000007">
    <property type="entry name" value="Peroxidase"/>
    <property type="match status" value="1"/>
</dbReference>
<evidence type="ECO:0000256" key="6">
    <source>
        <dbReference type="ARBA" id="ARBA00022723"/>
    </source>
</evidence>
<evidence type="ECO:0000256" key="7">
    <source>
        <dbReference type="ARBA" id="ARBA00022729"/>
    </source>
</evidence>
<organism evidence="18 19">
    <name type="scientific">Salix dunnii</name>
    <dbReference type="NCBI Taxonomy" id="1413687"/>
    <lineage>
        <taxon>Eukaryota</taxon>
        <taxon>Viridiplantae</taxon>
        <taxon>Streptophyta</taxon>
        <taxon>Embryophyta</taxon>
        <taxon>Tracheophyta</taxon>
        <taxon>Spermatophyta</taxon>
        <taxon>Magnoliopsida</taxon>
        <taxon>eudicotyledons</taxon>
        <taxon>Gunneridae</taxon>
        <taxon>Pentapetalae</taxon>
        <taxon>rosids</taxon>
        <taxon>fabids</taxon>
        <taxon>Malpighiales</taxon>
        <taxon>Salicaceae</taxon>
        <taxon>Saliceae</taxon>
        <taxon>Salix</taxon>
    </lineage>
</organism>
<dbReference type="Gene3D" id="1.10.520.10">
    <property type="match status" value="1"/>
</dbReference>
<feature type="transmembrane region" description="Helical" evidence="16">
    <location>
        <begin position="57"/>
        <end position="74"/>
    </location>
</feature>
<dbReference type="GO" id="GO:0005576">
    <property type="term" value="C:extracellular region"/>
    <property type="evidence" value="ECO:0007669"/>
    <property type="project" value="UniProtKB-SubCell"/>
</dbReference>
<comment type="cofactor">
    <cofactor evidence="12 15">
        <name>Ca(2+)</name>
        <dbReference type="ChEBI" id="CHEBI:29108"/>
    </cofactor>
    <text evidence="12 15">Binds 2 calcium ions per subunit.</text>
</comment>
<evidence type="ECO:0000256" key="1">
    <source>
        <dbReference type="ARBA" id="ARBA00000189"/>
    </source>
</evidence>
<evidence type="ECO:0000256" key="16">
    <source>
        <dbReference type="SAM" id="Phobius"/>
    </source>
</evidence>
<feature type="disulfide bond" evidence="14">
    <location>
        <begin position="254"/>
        <end position="286"/>
    </location>
</feature>
<feature type="disulfide bond" evidence="14">
    <location>
        <begin position="177"/>
        <end position="380"/>
    </location>
</feature>
<feature type="disulfide bond" evidence="14">
    <location>
        <begin position="95"/>
        <end position="171"/>
    </location>
</feature>
<dbReference type="InterPro" id="IPR019793">
    <property type="entry name" value="Peroxidases_heam-ligand_BS"/>
</dbReference>
<feature type="binding site" evidence="12">
    <location>
        <position position="145"/>
    </location>
    <ligand>
        <name>Ca(2+)</name>
        <dbReference type="ChEBI" id="CHEBI:29108"/>
        <label>1</label>
    </ligand>
</feature>
<dbReference type="SUPFAM" id="SSF48113">
    <property type="entry name" value="Heme-dependent peroxidases"/>
    <property type="match status" value="1"/>
</dbReference>
<dbReference type="PANTHER" id="PTHR31235">
    <property type="entry name" value="PEROXIDASE 25-RELATED"/>
    <property type="match status" value="1"/>
</dbReference>
<dbReference type="AlphaFoldDB" id="A0A835JWN4"/>
<keyword evidence="5 15" id="KW-0349">Heme</keyword>
<keyword evidence="15" id="KW-0964">Secreted</keyword>
<feature type="binding site" evidence="12">
    <location>
        <position position="130"/>
    </location>
    <ligand>
        <name>Ca(2+)</name>
        <dbReference type="ChEBI" id="CHEBI:29108"/>
        <label>1</label>
    </ligand>
</feature>
<gene>
    <name evidence="18" type="ORF">SADUNF_Sadunf07G0114000</name>
</gene>
<feature type="binding site" evidence="12">
    <location>
        <position position="132"/>
    </location>
    <ligand>
        <name>Ca(2+)</name>
        <dbReference type="ChEBI" id="CHEBI:29108"/>
        <label>1</label>
    </ligand>
</feature>
<dbReference type="Pfam" id="PF00141">
    <property type="entry name" value="peroxidase"/>
    <property type="match status" value="1"/>
</dbReference>
<proteinExistence type="inferred from homology"/>
<evidence type="ECO:0000256" key="12">
    <source>
        <dbReference type="PIRSR" id="PIRSR600823-3"/>
    </source>
</evidence>
<dbReference type="OrthoDB" id="2113341at2759"/>
<keyword evidence="7" id="KW-0732">Signal</keyword>
<dbReference type="EC" id="1.11.1.7" evidence="3 15"/>
<feature type="binding site" evidence="12">
    <location>
        <position position="127"/>
    </location>
    <ligand>
        <name>Ca(2+)</name>
        <dbReference type="ChEBI" id="CHEBI:29108"/>
        <label>1</label>
    </ligand>
</feature>
<comment type="similarity">
    <text evidence="2">Belongs to the peroxidase family. Ascorbate peroxidase subfamily.</text>
</comment>
<keyword evidence="4 15" id="KW-0575">Peroxidase</keyword>
<sequence>MITGTMLAKDSTAKQIDVNDTLDTYEIFGSQKFVPRKIENPEAKVGDKMRRGQKREFFPLLAITLCLCIANVDAGTTLQPPVKLKWHHYRQDTTCKYAEEFVRHQVELFWKEDRSLTAKLLRLLYSDCFVTGCDASILLDGPDSEKTAPQNRGLGGFVAIDKIKEVLEERCPGVVSCADILNLATRDAVHLAGGPAYPVFTGRRDGVISKAAMVDLPSPSISGGEALGYFKSRGLDVVDLGTLLGAHSMGRTHCRYILDRLYNFNNTGRPDPSMNKAFADQMRKQCPQRTKKGQSDPLVFLNPESSSKYTFTKSFYNRVLSHQSVLGVDQQLLFSNDTLQITEEFAGGFEYLRRSFALSMSRMGNIDVLTGNAGEIRQNCRYINNGKPQ</sequence>
<keyword evidence="12 15" id="KW-0106">Calcium</keyword>
<evidence type="ECO:0000313" key="18">
    <source>
        <dbReference type="EMBL" id="KAF9679187.1"/>
    </source>
</evidence>
<evidence type="ECO:0000256" key="14">
    <source>
        <dbReference type="PIRSR" id="PIRSR600823-5"/>
    </source>
</evidence>
<comment type="function">
    <text evidence="15">Removal of H(2)O(2), oxidation of toxic reductants, biosynthesis and degradation of lignin, suberization, auxin catabolism, response to environmental stresses such as wounding, pathogen attack and oxidative stress.</text>
</comment>
<dbReference type="GO" id="GO:0006979">
    <property type="term" value="P:response to oxidative stress"/>
    <property type="evidence" value="ECO:0007669"/>
    <property type="project" value="UniProtKB-UniRule"/>
</dbReference>
<dbReference type="EMBL" id="JADGMS010000007">
    <property type="protein sequence ID" value="KAF9679187.1"/>
    <property type="molecule type" value="Genomic_DNA"/>
</dbReference>
<dbReference type="GO" id="GO:0020037">
    <property type="term" value="F:heme binding"/>
    <property type="evidence" value="ECO:0007669"/>
    <property type="project" value="UniProtKB-UniRule"/>
</dbReference>
<feature type="domain" description="Plant heme peroxidase family profile" evidence="17">
    <location>
        <begin position="83"/>
        <end position="384"/>
    </location>
</feature>
<evidence type="ECO:0000256" key="4">
    <source>
        <dbReference type="ARBA" id="ARBA00022559"/>
    </source>
</evidence>
<evidence type="ECO:0000259" key="17">
    <source>
        <dbReference type="PROSITE" id="PS50873"/>
    </source>
</evidence>
<evidence type="ECO:0000256" key="9">
    <source>
        <dbReference type="ARBA" id="ARBA00023004"/>
    </source>
</evidence>